<sequence>MDKNKEKILIYFENSVGFVNKLSKLSDQEWQSLTENGKWTVAGIIVHFISLDAFVLHHRVPYFKKGGVFPKEPDKDKIKHQSLIESKIRKKEDVIEQFILGRRSLIVAINNLEDELWKKNYKINSASYTISKYFSEYIDYDIKLFHKIKKAINLK</sequence>
<dbReference type="EMBL" id="VIGD01000012">
    <property type="protein sequence ID" value="TQE90363.1"/>
    <property type="molecule type" value="Genomic_DNA"/>
</dbReference>
<organism evidence="1 2">
    <name type="scientific">Ureibacillus terrenus</name>
    <dbReference type="NCBI Taxonomy" id="118246"/>
    <lineage>
        <taxon>Bacteria</taxon>
        <taxon>Bacillati</taxon>
        <taxon>Bacillota</taxon>
        <taxon>Bacilli</taxon>
        <taxon>Bacillales</taxon>
        <taxon>Caryophanaceae</taxon>
        <taxon>Ureibacillus</taxon>
    </lineage>
</organism>
<gene>
    <name evidence="1" type="ORF">FKZ59_09920</name>
</gene>
<evidence type="ECO:0000313" key="1">
    <source>
        <dbReference type="EMBL" id="TQE90363.1"/>
    </source>
</evidence>
<name>A0A540V2B7_9BACL</name>
<protein>
    <recommendedName>
        <fullName evidence="3">DinB family protein</fullName>
    </recommendedName>
</protein>
<dbReference type="InterPro" id="IPR034660">
    <property type="entry name" value="DinB/YfiT-like"/>
</dbReference>
<reference evidence="1 2" key="1">
    <citation type="submission" date="2019-06" db="EMBL/GenBank/DDBJ databases">
        <title>Genome sequence of Ureibacillus terrenus.</title>
        <authorList>
            <person name="Maclea K.S."/>
            <person name="Simoes M."/>
        </authorList>
    </citation>
    <scope>NUCLEOTIDE SEQUENCE [LARGE SCALE GENOMIC DNA]</scope>
    <source>
        <strain evidence="1 2">ATCC BAA-384</strain>
    </source>
</reference>
<evidence type="ECO:0008006" key="3">
    <source>
        <dbReference type="Google" id="ProtNLM"/>
    </source>
</evidence>
<dbReference type="RefSeq" id="WP_141602605.1">
    <property type="nucleotide sequence ID" value="NZ_JARMSB010000028.1"/>
</dbReference>
<dbReference type="SUPFAM" id="SSF109854">
    <property type="entry name" value="DinB/YfiT-like putative metalloenzymes"/>
    <property type="match status" value="1"/>
</dbReference>
<dbReference type="Proteomes" id="UP000315753">
    <property type="component" value="Unassembled WGS sequence"/>
</dbReference>
<dbReference type="AlphaFoldDB" id="A0A540V2B7"/>
<comment type="caution">
    <text evidence="1">The sequence shown here is derived from an EMBL/GenBank/DDBJ whole genome shotgun (WGS) entry which is preliminary data.</text>
</comment>
<evidence type="ECO:0000313" key="2">
    <source>
        <dbReference type="Proteomes" id="UP000315753"/>
    </source>
</evidence>
<dbReference type="Gene3D" id="1.20.120.450">
    <property type="entry name" value="dinb family like domain"/>
    <property type="match status" value="1"/>
</dbReference>
<keyword evidence="2" id="KW-1185">Reference proteome</keyword>
<accession>A0A540V2B7</accession>
<dbReference type="OrthoDB" id="2964295at2"/>
<proteinExistence type="predicted"/>